<comment type="similarity">
    <text evidence="5">In the C-terminal section; belongs to the PRA-PH family.</text>
</comment>
<keyword evidence="14" id="KW-1185">Reference proteome</keyword>
<comment type="similarity">
    <text evidence="11">Belongs to the PRA-CH family.</text>
</comment>
<keyword evidence="11" id="KW-0479">Metal-binding</keyword>
<dbReference type="PANTHER" id="PTHR42945">
    <property type="entry name" value="HISTIDINE BIOSYNTHESIS BIFUNCTIONAL PROTEIN"/>
    <property type="match status" value="1"/>
</dbReference>
<accession>A0A1Z5IKN7</accession>
<feature type="binding site" evidence="11">
    <location>
        <position position="76"/>
    </location>
    <ligand>
        <name>Mg(2+)</name>
        <dbReference type="ChEBI" id="CHEBI:18420"/>
    </ligand>
</feature>
<comment type="subcellular location">
    <subcellularLocation>
        <location evidence="11">Cytoplasm</location>
    </subcellularLocation>
</comment>
<evidence type="ECO:0000256" key="8">
    <source>
        <dbReference type="ARBA" id="ARBA00022605"/>
    </source>
</evidence>
<dbReference type="AlphaFoldDB" id="A0A1Z5IKN7"/>
<feature type="binding site" evidence="11">
    <location>
        <position position="77"/>
    </location>
    <ligand>
        <name>Zn(2+)</name>
        <dbReference type="ChEBI" id="CHEBI:29105"/>
        <note>ligand shared between dimeric partners</note>
    </ligand>
</feature>
<dbReference type="NCBIfam" id="NF000768">
    <property type="entry name" value="PRK00051.1"/>
    <property type="match status" value="1"/>
</dbReference>
<comment type="cofactor">
    <cofactor evidence="11">
        <name>Zn(2+)</name>
        <dbReference type="ChEBI" id="CHEBI:29105"/>
    </cofactor>
    <text evidence="11">Binds 1 zinc ion per subunit.</text>
</comment>
<name>A0A1Z5IKN7_9LACO</name>
<dbReference type="EMBL" id="BCMG01000016">
    <property type="protein sequence ID" value="GAX02330.1"/>
    <property type="molecule type" value="Genomic_DNA"/>
</dbReference>
<dbReference type="GO" id="GO:0004636">
    <property type="term" value="F:phosphoribosyl-ATP diphosphatase activity"/>
    <property type="evidence" value="ECO:0007669"/>
    <property type="project" value="UniProtKB-EC"/>
</dbReference>
<dbReference type="GO" id="GO:0004635">
    <property type="term" value="F:phosphoribosyl-AMP cyclohydrolase activity"/>
    <property type="evidence" value="ECO:0007669"/>
    <property type="project" value="UniProtKB-UniRule"/>
</dbReference>
<comment type="catalytic activity">
    <reaction evidence="1 11">
        <text>1-(5-phospho-beta-D-ribosyl)-5'-AMP + H2O = 1-(5-phospho-beta-D-ribosyl)-5-[(5-phospho-beta-D-ribosylamino)methylideneamino]imidazole-4-carboxamide</text>
        <dbReference type="Rhea" id="RHEA:20049"/>
        <dbReference type="ChEBI" id="CHEBI:15377"/>
        <dbReference type="ChEBI" id="CHEBI:58435"/>
        <dbReference type="ChEBI" id="CHEBI:59457"/>
        <dbReference type="EC" id="3.5.4.19"/>
    </reaction>
</comment>
<dbReference type="HAMAP" id="MF_01021">
    <property type="entry name" value="HisI"/>
    <property type="match status" value="1"/>
</dbReference>
<organism evidence="13 14">
    <name type="scientific">Secundilactobacillus silagei JCM 19001</name>
    <dbReference type="NCBI Taxonomy" id="1302250"/>
    <lineage>
        <taxon>Bacteria</taxon>
        <taxon>Bacillati</taxon>
        <taxon>Bacillota</taxon>
        <taxon>Bacilli</taxon>
        <taxon>Lactobacillales</taxon>
        <taxon>Lactobacillaceae</taxon>
        <taxon>Secundilactobacillus</taxon>
    </lineage>
</organism>
<keyword evidence="9 11" id="KW-0378">Hydrolase</keyword>
<evidence type="ECO:0000256" key="4">
    <source>
        <dbReference type="ARBA" id="ARBA00005204"/>
    </source>
</evidence>
<dbReference type="STRING" id="1302250.GCA_001313225_03508"/>
<evidence type="ECO:0000256" key="3">
    <source>
        <dbReference type="ARBA" id="ARBA00005169"/>
    </source>
</evidence>
<dbReference type="InterPro" id="IPR002496">
    <property type="entry name" value="PRib_AMP_CycHydrolase_dom"/>
</dbReference>
<dbReference type="GO" id="GO:0000287">
    <property type="term" value="F:magnesium ion binding"/>
    <property type="evidence" value="ECO:0007669"/>
    <property type="project" value="UniProtKB-UniRule"/>
</dbReference>
<comment type="similarity">
    <text evidence="6">In the N-terminal section; belongs to the PRA-CH family.</text>
</comment>
<dbReference type="UniPathway" id="UPA00031">
    <property type="reaction ID" value="UER00008"/>
</dbReference>
<dbReference type="GO" id="GO:0008270">
    <property type="term" value="F:zinc ion binding"/>
    <property type="evidence" value="ECO:0007669"/>
    <property type="project" value="UniProtKB-UniRule"/>
</dbReference>
<dbReference type="InterPro" id="IPR026660">
    <property type="entry name" value="PRA-CH"/>
</dbReference>
<gene>
    <name evidence="11 13" type="primary">hisI</name>
    <name evidence="13" type="ORF">IWT126_02399</name>
</gene>
<dbReference type="GO" id="GO:0000105">
    <property type="term" value="P:L-histidine biosynthetic process"/>
    <property type="evidence" value="ECO:0007669"/>
    <property type="project" value="UniProtKB-UniRule"/>
</dbReference>
<keyword evidence="7 11" id="KW-0963">Cytoplasm</keyword>
<feature type="binding site" evidence="11">
    <location>
        <position position="80"/>
    </location>
    <ligand>
        <name>Mg(2+)</name>
        <dbReference type="ChEBI" id="CHEBI:18420"/>
    </ligand>
</feature>
<comment type="catalytic activity">
    <reaction evidence="2">
        <text>1-(5-phospho-beta-D-ribosyl)-ATP + H2O = 1-(5-phospho-beta-D-ribosyl)-5'-AMP + diphosphate + H(+)</text>
        <dbReference type="Rhea" id="RHEA:22828"/>
        <dbReference type="ChEBI" id="CHEBI:15377"/>
        <dbReference type="ChEBI" id="CHEBI:15378"/>
        <dbReference type="ChEBI" id="CHEBI:33019"/>
        <dbReference type="ChEBI" id="CHEBI:59457"/>
        <dbReference type="ChEBI" id="CHEBI:73183"/>
        <dbReference type="EC" id="3.6.1.31"/>
    </reaction>
</comment>
<feature type="domain" description="Phosphoribosyl-AMP cyclohydrolase" evidence="12">
    <location>
        <begin position="29"/>
        <end position="102"/>
    </location>
</feature>
<dbReference type="GO" id="GO:0005737">
    <property type="term" value="C:cytoplasm"/>
    <property type="evidence" value="ECO:0007669"/>
    <property type="project" value="UniProtKB-SubCell"/>
</dbReference>
<comment type="caution">
    <text evidence="13">The sequence shown here is derived from an EMBL/GenBank/DDBJ whole genome shotgun (WGS) entry which is preliminary data.</text>
</comment>
<reference evidence="13 14" key="1">
    <citation type="submission" date="2015-11" db="EMBL/GenBank/DDBJ databases">
        <title>Draft genome sequences of new species of the genus Lactobacillus isolated from orchardgrass silage.</title>
        <authorList>
            <person name="Tohno M."/>
            <person name="Tanizawa Y."/>
            <person name="Arita M."/>
        </authorList>
    </citation>
    <scope>NUCLEOTIDE SEQUENCE [LARGE SCALE GENOMIC DNA]</scope>
    <source>
        <strain evidence="13 14">IWT126</strain>
    </source>
</reference>
<comment type="pathway">
    <text evidence="3 11">Amino-acid biosynthesis; L-histidine biosynthesis; L-histidine from 5-phospho-alpha-D-ribose 1-diphosphate: step 3/9.</text>
</comment>
<evidence type="ECO:0000256" key="11">
    <source>
        <dbReference type="HAMAP-Rule" id="MF_01021"/>
    </source>
</evidence>
<keyword evidence="11" id="KW-0460">Magnesium</keyword>
<dbReference type="EC" id="3.5.4.19" evidence="11"/>
<evidence type="ECO:0000259" key="12">
    <source>
        <dbReference type="Pfam" id="PF01502"/>
    </source>
</evidence>
<dbReference type="Proteomes" id="UP000198402">
    <property type="component" value="Unassembled WGS sequence"/>
</dbReference>
<feature type="binding site" evidence="11">
    <location>
        <position position="93"/>
    </location>
    <ligand>
        <name>Zn(2+)</name>
        <dbReference type="ChEBI" id="CHEBI:29105"/>
        <note>ligand shared between dimeric partners</note>
    </ligand>
</feature>
<evidence type="ECO:0000256" key="5">
    <source>
        <dbReference type="ARBA" id="ARBA00007731"/>
    </source>
</evidence>
<evidence type="ECO:0000256" key="1">
    <source>
        <dbReference type="ARBA" id="ARBA00000024"/>
    </source>
</evidence>
<evidence type="ECO:0000313" key="14">
    <source>
        <dbReference type="Proteomes" id="UP000198402"/>
    </source>
</evidence>
<evidence type="ECO:0000256" key="7">
    <source>
        <dbReference type="ARBA" id="ARBA00022490"/>
    </source>
</evidence>
<evidence type="ECO:0000256" key="9">
    <source>
        <dbReference type="ARBA" id="ARBA00022801"/>
    </source>
</evidence>
<evidence type="ECO:0000256" key="10">
    <source>
        <dbReference type="ARBA" id="ARBA00023102"/>
    </source>
</evidence>
<evidence type="ECO:0000313" key="13">
    <source>
        <dbReference type="EMBL" id="GAX02330.1"/>
    </source>
</evidence>
<dbReference type="Pfam" id="PF01502">
    <property type="entry name" value="PRA-CH"/>
    <property type="match status" value="1"/>
</dbReference>
<proteinExistence type="inferred from homology"/>
<evidence type="ECO:0000256" key="6">
    <source>
        <dbReference type="ARBA" id="ARBA00008299"/>
    </source>
</evidence>
<dbReference type="Gene3D" id="3.10.20.810">
    <property type="entry name" value="Phosphoribosyl-AMP cyclohydrolase"/>
    <property type="match status" value="1"/>
</dbReference>
<comment type="subunit">
    <text evidence="11">Homodimer.</text>
</comment>
<sequence length="113" mass="12802">MTLKPDFDKYPDGLVPTIVVDDKTEQVLMLAYMNAKSYQLSLTDKQTWFWSRSRQELWHKGMTSGNTQDIVSMQIDCDEDTLLVRVNPAGPACHTGHTSCFYRNIELNSAGGK</sequence>
<dbReference type="FunFam" id="3.10.20.810:FF:000001">
    <property type="entry name" value="Histidine biosynthesis bifunctional protein HisIE"/>
    <property type="match status" value="1"/>
</dbReference>
<feature type="binding site" evidence="11">
    <location>
        <position position="100"/>
    </location>
    <ligand>
        <name>Zn(2+)</name>
        <dbReference type="ChEBI" id="CHEBI:29105"/>
        <note>ligand shared between dimeric partners</note>
    </ligand>
</feature>
<keyword evidence="10 11" id="KW-0368">Histidine biosynthesis</keyword>
<keyword evidence="11" id="KW-0862">Zinc</keyword>
<keyword evidence="8 11" id="KW-0028">Amino-acid biosynthesis</keyword>
<comment type="pathway">
    <text evidence="4">Amino-acid biosynthesis; L-histidine biosynthesis; L-histidine from 5-phospho-alpha-D-ribose 1-diphosphate: step 2/9.</text>
</comment>
<dbReference type="PANTHER" id="PTHR42945:SF9">
    <property type="entry name" value="HISTIDINE BIOSYNTHESIS BIFUNCTIONAL PROTEIN HISIE"/>
    <property type="match status" value="1"/>
</dbReference>
<feature type="binding site" evidence="11">
    <location>
        <position position="78"/>
    </location>
    <ligand>
        <name>Mg(2+)</name>
        <dbReference type="ChEBI" id="CHEBI:18420"/>
    </ligand>
</feature>
<dbReference type="InterPro" id="IPR038019">
    <property type="entry name" value="PRib_AMP_CycHydrolase_sf"/>
</dbReference>
<comment type="cofactor">
    <cofactor evidence="11">
        <name>Mg(2+)</name>
        <dbReference type="ChEBI" id="CHEBI:18420"/>
    </cofactor>
    <text evidence="11">Binds 1 Mg(2+) ion per subunit.</text>
</comment>
<dbReference type="SUPFAM" id="SSF141734">
    <property type="entry name" value="HisI-like"/>
    <property type="match status" value="1"/>
</dbReference>
<comment type="function">
    <text evidence="11">Catalyzes the hydrolysis of the adenine ring of phosphoribosyl-AMP.</text>
</comment>
<protein>
    <recommendedName>
        <fullName evidence="11">Phosphoribosyl-AMP cyclohydrolase</fullName>
        <shortName evidence="11">PRA-CH</shortName>
        <ecNumber evidence="11">3.5.4.19</ecNumber>
    </recommendedName>
</protein>
<evidence type="ECO:0000256" key="2">
    <source>
        <dbReference type="ARBA" id="ARBA00001460"/>
    </source>
</evidence>